<dbReference type="RefSeq" id="WP_013942704.1">
    <property type="nucleotide sequence ID" value="NC_015713.1"/>
</dbReference>
<dbReference type="eggNOG" id="COG1092">
    <property type="taxonomic scope" value="Bacteria"/>
</dbReference>
<dbReference type="Pfam" id="PF10672">
    <property type="entry name" value="Methyltrans_SAM"/>
    <property type="match status" value="1"/>
</dbReference>
<evidence type="ECO:0000256" key="1">
    <source>
        <dbReference type="ARBA" id="ARBA00022603"/>
    </source>
</evidence>
<keyword evidence="6" id="KW-1185">Reference proteome</keyword>
<evidence type="ECO:0000259" key="4">
    <source>
        <dbReference type="Pfam" id="PF10672"/>
    </source>
</evidence>
<accession>F8L6A7</accession>
<gene>
    <name evidence="5" type="ordered locus">SNE_A03600</name>
</gene>
<keyword evidence="3" id="KW-0949">S-adenosyl-L-methionine</keyword>
<dbReference type="Gene3D" id="3.40.50.150">
    <property type="entry name" value="Vaccinia Virus protein VP39"/>
    <property type="match status" value="1"/>
</dbReference>
<name>F8L6A7_SIMNZ</name>
<dbReference type="SUPFAM" id="SSF53335">
    <property type="entry name" value="S-adenosyl-L-methionine-dependent methyltransferases"/>
    <property type="match status" value="1"/>
</dbReference>
<dbReference type="InterPro" id="IPR029063">
    <property type="entry name" value="SAM-dependent_MTases_sf"/>
</dbReference>
<reference key="1">
    <citation type="journal article" date="2011" name="Mol. Biol. Evol.">
        <title>Unity in variety -- the pan-genome of the Chlamydiae.</title>
        <authorList>
            <person name="Collingro A."/>
            <person name="Tischler P."/>
            <person name="Weinmaier T."/>
            <person name="Penz T."/>
            <person name="Heinz E."/>
            <person name="Brunham R.C."/>
            <person name="Read T.D."/>
            <person name="Bavoil P.M."/>
            <person name="Sachse K."/>
            <person name="Kahane S."/>
            <person name="Friedman M.G."/>
            <person name="Rattei T."/>
            <person name="Myers G.S.A."/>
            <person name="Horn M."/>
        </authorList>
    </citation>
    <scope>NUCLEOTIDE SEQUENCE</scope>
    <source>
        <strain>Z</strain>
    </source>
</reference>
<dbReference type="Proteomes" id="UP000000496">
    <property type="component" value="Chromosome gsn.131"/>
</dbReference>
<keyword evidence="1" id="KW-0489">Methyltransferase</keyword>
<sequence length="269" mass="30709">MSDYILIDSGNEKKLEQFGEYTLIRPCPQAVWEPRFPQKWETHHGEFVRDQGNQWKKKKIPSSWTITYEKLKFKLMPTDFGHLGLFPEHAMHWKWMEKKMVDQKKSVLNLFAYSGAATLALAQKGISVCHLDASKGMVQWARENAALNGLEKAQIRWIVDDALKFLKREIKREVQYQGIILDPPTFGRGNQGQVFKIERDIIPLLSLCRQVVASDGFIVLTAHTPGFTPTVLEHVLTQTQPKGEIEAGEMLIASESFSLPSGSYARWHG</sequence>
<keyword evidence="2" id="KW-0808">Transferase</keyword>
<dbReference type="InterPro" id="IPR019614">
    <property type="entry name" value="SAM-dep_methyl-trfase"/>
</dbReference>
<dbReference type="KEGG" id="sng:SNE_A03600"/>
<dbReference type="OrthoDB" id="9805492at2"/>
<dbReference type="PANTHER" id="PTHR43042">
    <property type="entry name" value="SAM-DEPENDENT METHYLTRANSFERASE"/>
    <property type="match status" value="1"/>
</dbReference>
<reference evidence="5 6" key="2">
    <citation type="journal article" date="2011" name="Mol. Biol. Evol.">
        <title>Unity in variety--the pan-genome of the Chlamydiae.</title>
        <authorList>
            <person name="Collingro A."/>
            <person name="Tischler P."/>
            <person name="Weinmaier T."/>
            <person name="Penz T."/>
            <person name="Heinz E."/>
            <person name="Brunham R.C."/>
            <person name="Read T.D."/>
            <person name="Bavoil P.M."/>
            <person name="Sachse K."/>
            <person name="Kahane S."/>
            <person name="Friedman M.G."/>
            <person name="Rattei T."/>
            <person name="Myers G.S."/>
            <person name="Horn M."/>
        </authorList>
    </citation>
    <scope>NUCLEOTIDE SEQUENCE [LARGE SCALE GENOMIC DNA]</scope>
    <source>
        <strain evidence="6">ATCC VR-1471 / Z</strain>
    </source>
</reference>
<dbReference type="STRING" id="331113.SNE_A03600"/>
<evidence type="ECO:0000256" key="3">
    <source>
        <dbReference type="ARBA" id="ARBA00022691"/>
    </source>
</evidence>
<feature type="domain" description="S-adenosylmethionine-dependent methyltransferase" evidence="4">
    <location>
        <begin position="49"/>
        <end position="231"/>
    </location>
</feature>
<dbReference type="Gene3D" id="2.60.40.1180">
    <property type="entry name" value="Golgi alpha-mannosidase II"/>
    <property type="match status" value="1"/>
</dbReference>
<evidence type="ECO:0000313" key="5">
    <source>
        <dbReference type="EMBL" id="CCB88237.1"/>
    </source>
</evidence>
<dbReference type="EMBL" id="FR872582">
    <property type="protein sequence ID" value="CCB88237.1"/>
    <property type="molecule type" value="Genomic_DNA"/>
</dbReference>
<evidence type="ECO:0000256" key="2">
    <source>
        <dbReference type="ARBA" id="ARBA00022679"/>
    </source>
</evidence>
<dbReference type="HOGENOM" id="CLU_051804_1_0_0"/>
<dbReference type="GO" id="GO:0008168">
    <property type="term" value="F:methyltransferase activity"/>
    <property type="evidence" value="ECO:0007669"/>
    <property type="project" value="UniProtKB-KW"/>
</dbReference>
<protein>
    <recommendedName>
        <fullName evidence="4">S-adenosylmethionine-dependent methyltransferase domain-containing protein</fullName>
    </recommendedName>
</protein>
<organism evidence="5 6">
    <name type="scientific">Simkania negevensis (strain ATCC VR-1471 / DSM 27360 / Z)</name>
    <dbReference type="NCBI Taxonomy" id="331113"/>
    <lineage>
        <taxon>Bacteria</taxon>
        <taxon>Pseudomonadati</taxon>
        <taxon>Chlamydiota</taxon>
        <taxon>Chlamydiia</taxon>
        <taxon>Parachlamydiales</taxon>
        <taxon>Simkaniaceae</taxon>
        <taxon>Simkania</taxon>
    </lineage>
</organism>
<evidence type="ECO:0000313" key="6">
    <source>
        <dbReference type="Proteomes" id="UP000000496"/>
    </source>
</evidence>
<dbReference type="PANTHER" id="PTHR43042:SF2">
    <property type="entry name" value="SAM-DEPENDENT METHYLTRANSFERASE"/>
    <property type="match status" value="1"/>
</dbReference>
<dbReference type="GO" id="GO:0032259">
    <property type="term" value="P:methylation"/>
    <property type="evidence" value="ECO:0007669"/>
    <property type="project" value="UniProtKB-KW"/>
</dbReference>
<proteinExistence type="predicted"/>
<dbReference type="AlphaFoldDB" id="F8L6A7"/>
<dbReference type="InterPro" id="IPR013780">
    <property type="entry name" value="Glyco_hydro_b"/>
</dbReference>